<reference evidence="1 2" key="1">
    <citation type="submission" date="2016-07" db="EMBL/GenBank/DDBJ databases">
        <title>Draft genome sequence of Prauserella muralis DSM 45305, isolated from a mould-covered wall in an indoor environment.</title>
        <authorList>
            <person name="Ruckert C."/>
            <person name="Albersmeier A."/>
            <person name="Jiang C.-L."/>
            <person name="Jiang Y."/>
            <person name="Kalinowski J."/>
            <person name="Schneider O."/>
            <person name="Winkler A."/>
            <person name="Zotchev S.B."/>
        </authorList>
    </citation>
    <scope>NUCLEOTIDE SEQUENCE [LARGE SCALE GENOMIC DNA]</scope>
    <source>
        <strain evidence="1 2">DSM 45305</strain>
    </source>
</reference>
<sequence>MTPEEPAGIEVGELPTRVAVTPDGRRAFVLNEGSGSVSVVDLAGSTVVATVELPAKPSATRSFTIPKAIAVAPDGRSVYVGGSIEGDLRIIDVATNTLRPGQLGGSALPEPDGVAIHPEGGIGFLADPAMRGLRLFDVGRHAALDTWLFLGDNTPQSVVVAPGGRLLYVTTTGCAVLSVDATAQPQPAGAFSAGESAVLREAVVGCDIGQIAITRDGDRLLLVNPSGTMTDGSSIDVLDTAAHALAGPERDLNLPPGQTALGVAISADGSTVYLTNWDQERKVGTLTAHPAGELLPGRA</sequence>
<comment type="caution">
    <text evidence="1">The sequence shown here is derived from an EMBL/GenBank/DDBJ whole genome shotgun (WGS) entry which is preliminary data.</text>
</comment>
<dbReference type="RefSeq" id="WP_170160433.1">
    <property type="nucleotide sequence ID" value="NZ_MASW01000002.1"/>
</dbReference>
<dbReference type="InterPro" id="IPR015943">
    <property type="entry name" value="WD40/YVTN_repeat-like_dom_sf"/>
</dbReference>
<protein>
    <submittedName>
        <fullName evidence="1">Uncharacterized protein</fullName>
    </submittedName>
</protein>
<dbReference type="SUPFAM" id="SSF50969">
    <property type="entry name" value="YVTN repeat-like/Quinoprotein amine dehydrogenase"/>
    <property type="match status" value="1"/>
</dbReference>
<dbReference type="PANTHER" id="PTHR47197:SF3">
    <property type="entry name" value="DIHYDRO-HEME D1 DEHYDROGENASE"/>
    <property type="match status" value="1"/>
</dbReference>
<accession>A0A2V4B0W9</accession>
<dbReference type="InterPro" id="IPR011964">
    <property type="entry name" value="YVTN_b-propeller_repeat"/>
</dbReference>
<dbReference type="EMBL" id="MASW01000002">
    <property type="protein sequence ID" value="PXY27844.1"/>
    <property type="molecule type" value="Genomic_DNA"/>
</dbReference>
<dbReference type="AlphaFoldDB" id="A0A2V4B0W9"/>
<dbReference type="Proteomes" id="UP000249915">
    <property type="component" value="Unassembled WGS sequence"/>
</dbReference>
<evidence type="ECO:0000313" key="1">
    <source>
        <dbReference type="EMBL" id="PXY27844.1"/>
    </source>
</evidence>
<organism evidence="1 2">
    <name type="scientific">Prauserella muralis</name>
    <dbReference type="NCBI Taxonomy" id="588067"/>
    <lineage>
        <taxon>Bacteria</taxon>
        <taxon>Bacillati</taxon>
        <taxon>Actinomycetota</taxon>
        <taxon>Actinomycetes</taxon>
        <taxon>Pseudonocardiales</taxon>
        <taxon>Pseudonocardiaceae</taxon>
        <taxon>Prauserella</taxon>
    </lineage>
</organism>
<gene>
    <name evidence="1" type="ORF">BAY60_15880</name>
</gene>
<dbReference type="NCBIfam" id="TIGR02276">
    <property type="entry name" value="beta_rpt_yvtn"/>
    <property type="match status" value="1"/>
</dbReference>
<keyword evidence="2" id="KW-1185">Reference proteome</keyword>
<dbReference type="PANTHER" id="PTHR47197">
    <property type="entry name" value="PROTEIN NIRF"/>
    <property type="match status" value="1"/>
</dbReference>
<evidence type="ECO:0000313" key="2">
    <source>
        <dbReference type="Proteomes" id="UP000249915"/>
    </source>
</evidence>
<dbReference type="InterPro" id="IPR051200">
    <property type="entry name" value="Host-pathogen_enzymatic-act"/>
</dbReference>
<proteinExistence type="predicted"/>
<dbReference type="Gene3D" id="2.130.10.10">
    <property type="entry name" value="YVTN repeat-like/Quinoprotein amine dehydrogenase"/>
    <property type="match status" value="2"/>
</dbReference>
<name>A0A2V4B0W9_9PSEU</name>
<dbReference type="InterPro" id="IPR011044">
    <property type="entry name" value="Quino_amine_DH_bsu"/>
</dbReference>